<evidence type="ECO:0000256" key="1">
    <source>
        <dbReference type="SAM" id="Phobius"/>
    </source>
</evidence>
<evidence type="ECO:0000313" key="3">
    <source>
        <dbReference type="EMBL" id="MCG4618513.1"/>
    </source>
</evidence>
<dbReference type="Proteomes" id="UP001200537">
    <property type="component" value="Unassembled WGS sequence"/>
</dbReference>
<feature type="chain" id="PRO_5042596701" description="Secreted protein" evidence="2">
    <location>
        <begin position="31"/>
        <end position="107"/>
    </location>
</feature>
<protein>
    <recommendedName>
        <fullName evidence="5">Secreted protein</fullName>
    </recommendedName>
</protein>
<dbReference type="EMBL" id="JAKNHJ010000017">
    <property type="protein sequence ID" value="MCG4618513.1"/>
    <property type="molecule type" value="Genomic_DNA"/>
</dbReference>
<accession>A0AAJ1BCS8</accession>
<gene>
    <name evidence="3" type="ORF">L0M99_08435</name>
</gene>
<keyword evidence="1" id="KW-0812">Transmembrane</keyword>
<sequence>MNKGTSIKKMAACGIAAAALIPAGVLTAQAAEGLSNEGVQTTVQIQARTTEVSGNLTANDVDATAYAANNLSAIDRMGGAGSLAGIVILGGIGAAGAISLTRSFMIG</sequence>
<organism evidence="3 4">
    <name type="scientific">Varibaculum cambriense</name>
    <dbReference type="NCBI Taxonomy" id="184870"/>
    <lineage>
        <taxon>Bacteria</taxon>
        <taxon>Bacillati</taxon>
        <taxon>Actinomycetota</taxon>
        <taxon>Actinomycetes</taxon>
        <taxon>Actinomycetales</taxon>
        <taxon>Actinomycetaceae</taxon>
        <taxon>Varibaculum</taxon>
    </lineage>
</organism>
<dbReference type="RefSeq" id="WP_024058465.1">
    <property type="nucleotide sequence ID" value="NZ_JAGZVZ010000003.1"/>
</dbReference>
<evidence type="ECO:0000313" key="4">
    <source>
        <dbReference type="Proteomes" id="UP001200537"/>
    </source>
</evidence>
<proteinExistence type="predicted"/>
<evidence type="ECO:0008006" key="5">
    <source>
        <dbReference type="Google" id="ProtNLM"/>
    </source>
</evidence>
<keyword evidence="1" id="KW-0472">Membrane</keyword>
<name>A0AAJ1BCS8_9ACTO</name>
<dbReference type="AlphaFoldDB" id="A0AAJ1BCS8"/>
<comment type="caution">
    <text evidence="3">The sequence shown here is derived from an EMBL/GenBank/DDBJ whole genome shotgun (WGS) entry which is preliminary data.</text>
</comment>
<keyword evidence="2" id="KW-0732">Signal</keyword>
<reference evidence="3" key="1">
    <citation type="submission" date="2022-01" db="EMBL/GenBank/DDBJ databases">
        <title>Collection of gut derived symbiotic bacterial strains cultured from healthy donors.</title>
        <authorList>
            <person name="Lin H."/>
            <person name="Kohout C."/>
            <person name="Waligurski E."/>
            <person name="Pamer E.G."/>
        </authorList>
    </citation>
    <scope>NUCLEOTIDE SEQUENCE</scope>
    <source>
        <strain evidence="3">DFI.7.46</strain>
    </source>
</reference>
<feature type="transmembrane region" description="Helical" evidence="1">
    <location>
        <begin position="80"/>
        <end position="101"/>
    </location>
</feature>
<evidence type="ECO:0000256" key="2">
    <source>
        <dbReference type="SAM" id="SignalP"/>
    </source>
</evidence>
<keyword evidence="1" id="KW-1133">Transmembrane helix</keyword>
<feature type="signal peptide" evidence="2">
    <location>
        <begin position="1"/>
        <end position="30"/>
    </location>
</feature>